<organism evidence="3 4">
    <name type="scientific">Georgenia subflava</name>
    <dbReference type="NCBI Taxonomy" id="1622177"/>
    <lineage>
        <taxon>Bacteria</taxon>
        <taxon>Bacillati</taxon>
        <taxon>Actinomycetota</taxon>
        <taxon>Actinomycetes</taxon>
        <taxon>Micrococcales</taxon>
        <taxon>Bogoriellaceae</taxon>
        <taxon>Georgenia</taxon>
    </lineage>
</organism>
<dbReference type="OrthoDB" id="99456at2"/>
<evidence type="ECO:0000313" key="4">
    <source>
        <dbReference type="Proteomes" id="UP000437709"/>
    </source>
</evidence>
<proteinExistence type="predicted"/>
<evidence type="ECO:0000259" key="2">
    <source>
        <dbReference type="Pfam" id="PF02018"/>
    </source>
</evidence>
<dbReference type="AlphaFoldDB" id="A0A6N7EJV4"/>
<dbReference type="PANTHER" id="PTHR40274:SF3">
    <property type="entry name" value="VIRGINIAMYCIN B LYASE"/>
    <property type="match status" value="1"/>
</dbReference>
<keyword evidence="1" id="KW-0378">Hydrolase</keyword>
<feature type="domain" description="CBM-cenC" evidence="2">
    <location>
        <begin position="57"/>
        <end position="187"/>
    </location>
</feature>
<dbReference type="Gene3D" id="2.60.120.260">
    <property type="entry name" value="Galactose-binding domain-like"/>
    <property type="match status" value="1"/>
</dbReference>
<dbReference type="EMBL" id="WHPC01000012">
    <property type="protein sequence ID" value="MPV36476.1"/>
    <property type="molecule type" value="Genomic_DNA"/>
</dbReference>
<dbReference type="SUPFAM" id="SSF49785">
    <property type="entry name" value="Galactose-binding domain-like"/>
    <property type="match status" value="1"/>
</dbReference>
<dbReference type="InterPro" id="IPR015943">
    <property type="entry name" value="WD40/YVTN_repeat-like_dom_sf"/>
</dbReference>
<dbReference type="GO" id="GO:0016798">
    <property type="term" value="F:hydrolase activity, acting on glycosyl bonds"/>
    <property type="evidence" value="ECO:0007669"/>
    <property type="project" value="InterPro"/>
</dbReference>
<evidence type="ECO:0000256" key="1">
    <source>
        <dbReference type="ARBA" id="ARBA00022801"/>
    </source>
</evidence>
<keyword evidence="4" id="KW-1185">Reference proteome</keyword>
<dbReference type="InterPro" id="IPR008979">
    <property type="entry name" value="Galactose-bd-like_sf"/>
</dbReference>
<dbReference type="InterPro" id="IPR051344">
    <property type="entry name" value="Vgb"/>
</dbReference>
<dbReference type="InterPro" id="IPR003305">
    <property type="entry name" value="CenC_carb-bd"/>
</dbReference>
<protein>
    <recommendedName>
        <fullName evidence="2">CBM-cenC domain-containing protein</fullName>
    </recommendedName>
</protein>
<comment type="caution">
    <text evidence="3">The sequence shown here is derived from an EMBL/GenBank/DDBJ whole genome shotgun (WGS) entry which is preliminary data.</text>
</comment>
<reference evidence="3 4" key="1">
    <citation type="submission" date="2019-10" db="EMBL/GenBank/DDBJ databases">
        <title>Georgenia wutianyii sp. nov. and Georgenia yuyongxinii sp. nov. isolated from plateau pika (Ochotona curzoniae) in the Qinghai-Tibet plateau of China.</title>
        <authorList>
            <person name="Tian Z."/>
        </authorList>
    </citation>
    <scope>NUCLEOTIDE SEQUENCE [LARGE SCALE GENOMIC DNA]</scope>
    <source>
        <strain evidence="3 4">JCM 19765</strain>
    </source>
</reference>
<dbReference type="SUPFAM" id="SSF63825">
    <property type="entry name" value="YWTD domain"/>
    <property type="match status" value="1"/>
</dbReference>
<dbReference type="Gene3D" id="2.130.10.10">
    <property type="entry name" value="YVTN repeat-like/Quinoprotein amine dehydrogenase"/>
    <property type="match status" value="1"/>
</dbReference>
<dbReference type="PANTHER" id="PTHR40274">
    <property type="entry name" value="VIRGINIAMYCIN B LYASE"/>
    <property type="match status" value="1"/>
</dbReference>
<gene>
    <name evidence="3" type="ORF">GB881_05310</name>
</gene>
<evidence type="ECO:0000313" key="3">
    <source>
        <dbReference type="EMBL" id="MPV36476.1"/>
    </source>
</evidence>
<name>A0A6N7EJV4_9MICO</name>
<dbReference type="Gene3D" id="2.115.10.10">
    <property type="entry name" value="Tachylectin 2"/>
    <property type="match status" value="1"/>
</dbReference>
<sequence>MLLERSLMDDKRPPALRPTRRRWGVLLAGLALMVPAALALPAGAATGDPAELSPGPVNGGFEDAPVDGGIPGWSQRGGDLGGSVLVEDPVFAGERSLRFVDPEATRSYGLMSDPMTVQAGHSYQLSLQALVETGTPTVYVYFHDADGAELDVEFQHFSGQPVGEWSELVLDVTAPEGAATASVYLYSTIARVSTYYVDEVRLEHTHGPLDITDLGPAFYSPNVRLAEVDVLADGTPLAYVFSDGQPVSLNVVDLRTGELVDSHDMDGYSIAASVVVADDDSVYFSVRGPNDGTLWRYDPQTQEVERLAGRIAGESLLRSLVIEDGVLYGSTYPNAKVFSYDLTTGEIRDYGSMVDDGSAYAWGFDMVDGKLWVGTGTTPHLLELDPVTGTVTEMALPADVAEQADFITRVEQHGDLVLVSYSPAGAANTAVYDLTARRWLEPLEGVTGQWTADEADGRMLFTVDGTVRALDVATREVTDIGWESGDLAGELDGTNDLALVELGTEGLPGDSLVGIRVDGRVWRQHLGTGVGTVMTPGIVGAPATVHSVGHGGDGNVYFGAYLSSGVMARVDTSTGTLEQLSGPKQADSIVAHRNRTVVGTYPGAEFYVAQPNQQWEWGVSPTHLFSLGRGEHGQDRPLAMVSAGSRVAAGTIPNYGELGGALTLFNPANGKFEVHRNLVPDQSVTALAYRDGLIFGGTGIHGGLSTDPTQDEAELFVWDARRDRLVTHSVVAEGAEVIHALTFDRDGRLWGLASDGTLFQYDTATHDVVRSVKTPARASNDWGRLSELYLHPDGKLYGNADGRLFSFDPQTERFVTLVGDGARHSAVAPDGTIYLADETNVFSYRP</sequence>
<dbReference type="SUPFAM" id="SSF69322">
    <property type="entry name" value="Tricorn protease domain 2"/>
    <property type="match status" value="1"/>
</dbReference>
<dbReference type="Proteomes" id="UP000437709">
    <property type="component" value="Unassembled WGS sequence"/>
</dbReference>
<accession>A0A6N7EJV4</accession>
<dbReference type="Pfam" id="PF02018">
    <property type="entry name" value="CBM_4_9"/>
    <property type="match status" value="1"/>
</dbReference>